<feature type="compositionally biased region" description="Polar residues" evidence="8">
    <location>
        <begin position="179"/>
        <end position="190"/>
    </location>
</feature>
<dbReference type="OrthoDB" id="421009at2759"/>
<dbReference type="STRING" id="983967.A0A1E4T5V7"/>
<feature type="region of interest" description="Disordered" evidence="8">
    <location>
        <begin position="179"/>
        <end position="237"/>
    </location>
</feature>
<dbReference type="GO" id="GO:0000149">
    <property type="term" value="F:SNARE binding"/>
    <property type="evidence" value="ECO:0007669"/>
    <property type="project" value="TreeGrafter"/>
</dbReference>
<evidence type="ECO:0000256" key="7">
    <source>
        <dbReference type="ARBA" id="ARBA00023136"/>
    </source>
</evidence>
<dbReference type="Pfam" id="PF05739">
    <property type="entry name" value="SNARE"/>
    <property type="match status" value="1"/>
</dbReference>
<dbReference type="CDD" id="cd15844">
    <property type="entry name" value="SNARE_syntaxin5"/>
    <property type="match status" value="1"/>
</dbReference>
<keyword evidence="4 9" id="KW-0812">Transmembrane</keyword>
<dbReference type="SMART" id="SM00397">
    <property type="entry name" value="t_SNARE"/>
    <property type="match status" value="1"/>
</dbReference>
<protein>
    <recommendedName>
        <fullName evidence="10">t-SNARE coiled-coil homology domain-containing protein</fullName>
    </recommendedName>
</protein>
<reference evidence="12" key="1">
    <citation type="submission" date="2016-04" db="EMBL/GenBank/DDBJ databases">
        <title>Comparative genomics of biotechnologically important yeasts.</title>
        <authorList>
            <consortium name="DOE Joint Genome Institute"/>
            <person name="Riley R."/>
            <person name="Haridas S."/>
            <person name="Wolfe K.H."/>
            <person name="Lopes M.R."/>
            <person name="Hittinger C.T."/>
            <person name="Goker M."/>
            <person name="Salamov A."/>
            <person name="Wisecaver J."/>
            <person name="Long T.M."/>
            <person name="Aerts A.L."/>
            <person name="Barry K."/>
            <person name="Choi C."/>
            <person name="Clum A."/>
            <person name="Coughlan A.Y."/>
            <person name="Deshpande S."/>
            <person name="Douglass A.P."/>
            <person name="Hanson S.J."/>
            <person name="Klenk H.-P."/>
            <person name="Labutti K."/>
            <person name="Lapidus A."/>
            <person name="Lindquist E."/>
            <person name="Lipzen A."/>
            <person name="Meier-Kolthoff J.P."/>
            <person name="Ohm R.A."/>
            <person name="Otillar R.P."/>
            <person name="Pangilinan J."/>
            <person name="Peng Y."/>
            <person name="Rokas A."/>
            <person name="Rosa C.A."/>
            <person name="Scheuner C."/>
            <person name="Sibirny A.A."/>
            <person name="Slot J.C."/>
            <person name="Stielow J.B."/>
            <person name="Sun H."/>
            <person name="Kurtzman C.P."/>
            <person name="Blackwell M."/>
            <person name="Grigoriev I.V."/>
            <person name="Jeffries T.W."/>
        </authorList>
    </citation>
    <scope>NUCLEOTIDE SEQUENCE [LARGE SCALE GENOMIC DNA]</scope>
    <source>
        <strain evidence="12">NRRL YB-2248</strain>
    </source>
</reference>
<proteinExistence type="inferred from homology"/>
<evidence type="ECO:0000256" key="6">
    <source>
        <dbReference type="ARBA" id="ARBA00023054"/>
    </source>
</evidence>
<feature type="compositionally biased region" description="Polar residues" evidence="8">
    <location>
        <begin position="199"/>
        <end position="209"/>
    </location>
</feature>
<dbReference type="PROSITE" id="PS00914">
    <property type="entry name" value="SYNTAXIN"/>
    <property type="match status" value="1"/>
</dbReference>
<dbReference type="AlphaFoldDB" id="A0A1E4T5V7"/>
<dbReference type="GO" id="GO:0031201">
    <property type="term" value="C:SNARE complex"/>
    <property type="evidence" value="ECO:0007669"/>
    <property type="project" value="TreeGrafter"/>
</dbReference>
<dbReference type="EMBL" id="KV453848">
    <property type="protein sequence ID" value="ODV87112.1"/>
    <property type="molecule type" value="Genomic_DNA"/>
</dbReference>
<dbReference type="PANTHER" id="PTHR19957">
    <property type="entry name" value="SYNTAXIN"/>
    <property type="match status" value="1"/>
</dbReference>
<dbReference type="InterPro" id="IPR021538">
    <property type="entry name" value="Syntaxin-5_N"/>
</dbReference>
<gene>
    <name evidence="11" type="ORF">CANARDRAFT_26540</name>
</gene>
<evidence type="ECO:0000256" key="1">
    <source>
        <dbReference type="ARBA" id="ARBA00004211"/>
    </source>
</evidence>
<feature type="compositionally biased region" description="Low complexity" evidence="8">
    <location>
        <begin position="210"/>
        <end position="221"/>
    </location>
</feature>
<dbReference type="SUPFAM" id="SSF47661">
    <property type="entry name" value="t-snare proteins"/>
    <property type="match status" value="1"/>
</dbReference>
<evidence type="ECO:0000313" key="12">
    <source>
        <dbReference type="Proteomes" id="UP000094801"/>
    </source>
</evidence>
<dbReference type="Pfam" id="PF11416">
    <property type="entry name" value="Syntaxin-5_N"/>
    <property type="match status" value="1"/>
</dbReference>
<dbReference type="GO" id="GO:0006886">
    <property type="term" value="P:intracellular protein transport"/>
    <property type="evidence" value="ECO:0007669"/>
    <property type="project" value="InterPro"/>
</dbReference>
<dbReference type="InterPro" id="IPR000727">
    <property type="entry name" value="T_SNARE_dom"/>
</dbReference>
<keyword evidence="12" id="KW-1185">Reference proteome</keyword>
<feature type="domain" description="T-SNARE coiled-coil homology" evidence="10">
    <location>
        <begin position="254"/>
        <end position="316"/>
    </location>
</feature>
<keyword evidence="7 9" id="KW-0472">Membrane</keyword>
<dbReference type="GO" id="GO:0000139">
    <property type="term" value="C:Golgi membrane"/>
    <property type="evidence" value="ECO:0007669"/>
    <property type="project" value="TreeGrafter"/>
</dbReference>
<keyword evidence="6" id="KW-0175">Coiled coil</keyword>
<evidence type="ECO:0000256" key="5">
    <source>
        <dbReference type="ARBA" id="ARBA00022989"/>
    </source>
</evidence>
<dbReference type="Proteomes" id="UP000094801">
    <property type="component" value="Unassembled WGS sequence"/>
</dbReference>
<evidence type="ECO:0000259" key="10">
    <source>
        <dbReference type="PROSITE" id="PS50192"/>
    </source>
</evidence>
<comment type="subcellular location">
    <subcellularLocation>
        <location evidence="1">Membrane</location>
        <topology evidence="1">Single-pass type IV membrane protein</topology>
    </subcellularLocation>
</comment>
<name>A0A1E4T5V7_9ASCO</name>
<dbReference type="GO" id="GO:0048278">
    <property type="term" value="P:vesicle docking"/>
    <property type="evidence" value="ECO:0007669"/>
    <property type="project" value="TreeGrafter"/>
</dbReference>
<dbReference type="InterPro" id="IPR045242">
    <property type="entry name" value="Syntaxin"/>
</dbReference>
<evidence type="ECO:0000256" key="9">
    <source>
        <dbReference type="SAM" id="Phobius"/>
    </source>
</evidence>
<comment type="similarity">
    <text evidence="2">Belongs to the syntaxin family.</text>
</comment>
<dbReference type="GO" id="GO:0006888">
    <property type="term" value="P:endoplasmic reticulum to Golgi vesicle-mediated transport"/>
    <property type="evidence" value="ECO:0007669"/>
    <property type="project" value="TreeGrafter"/>
</dbReference>
<evidence type="ECO:0000256" key="3">
    <source>
        <dbReference type="ARBA" id="ARBA00022448"/>
    </source>
</evidence>
<evidence type="ECO:0000256" key="2">
    <source>
        <dbReference type="ARBA" id="ARBA00009063"/>
    </source>
</evidence>
<evidence type="ECO:0000256" key="8">
    <source>
        <dbReference type="SAM" id="MobiDB-lite"/>
    </source>
</evidence>
<accession>A0A1E4T5V7</accession>
<organism evidence="11 12">
    <name type="scientific">[Candida] arabinofermentans NRRL YB-2248</name>
    <dbReference type="NCBI Taxonomy" id="983967"/>
    <lineage>
        <taxon>Eukaryota</taxon>
        <taxon>Fungi</taxon>
        <taxon>Dikarya</taxon>
        <taxon>Ascomycota</taxon>
        <taxon>Saccharomycotina</taxon>
        <taxon>Pichiomycetes</taxon>
        <taxon>Pichiales</taxon>
        <taxon>Pichiaceae</taxon>
        <taxon>Ogataea</taxon>
        <taxon>Ogataea/Candida clade</taxon>
    </lineage>
</organism>
<dbReference type="Gene3D" id="1.20.58.70">
    <property type="match status" value="1"/>
</dbReference>
<dbReference type="PANTHER" id="PTHR19957:SF3">
    <property type="entry name" value="SYNTAXIN-5"/>
    <property type="match status" value="1"/>
</dbReference>
<dbReference type="PROSITE" id="PS50192">
    <property type="entry name" value="T_SNARE"/>
    <property type="match status" value="1"/>
</dbReference>
<dbReference type="InterPro" id="IPR006012">
    <property type="entry name" value="Syntaxin/epimorphin_CS"/>
</dbReference>
<keyword evidence="3" id="KW-0813">Transport</keyword>
<dbReference type="InterPro" id="IPR010989">
    <property type="entry name" value="SNARE"/>
</dbReference>
<keyword evidence="5 9" id="KW-1133">Transmembrane helix</keyword>
<sequence length="345" mass="39292">MDLLLPTNIQDRTLEFQQCVSNFNRQQQVNGANKYKPLNTQKQPVNGNVDGKVTKNEFGQRASLIAKEIVHVTNSLGKLAQLAKQKQLFNDKPTDMIELTYVVKQDIFKIEKQLKDLQQQTKSNNNDSQITTYNKNVVQLLNTKAKNISETFKEVLQTRQRNELAQKSRQEQLLSTVDTSIHQNKNSNPNGLVPYALRNKNTQHSDNPFLSSLNGSSSSSGIQDHNQDPDTSVPDYLSIPDQSQQLMLMEEQSNMYLQDRNRAVEAIESTINEVGGLFQQLATMVQEQGEVIQRIDNNVEDISLNIGGAQRELLKYYNTVSSNRWLMVKIFGVLILFFLMWVLIS</sequence>
<dbReference type="GO" id="GO:0005484">
    <property type="term" value="F:SNAP receptor activity"/>
    <property type="evidence" value="ECO:0007669"/>
    <property type="project" value="InterPro"/>
</dbReference>
<feature type="transmembrane region" description="Helical" evidence="9">
    <location>
        <begin position="325"/>
        <end position="344"/>
    </location>
</feature>
<evidence type="ECO:0000256" key="4">
    <source>
        <dbReference type="ARBA" id="ARBA00022692"/>
    </source>
</evidence>
<evidence type="ECO:0000313" key="11">
    <source>
        <dbReference type="EMBL" id="ODV87112.1"/>
    </source>
</evidence>
<dbReference type="GO" id="GO:0006906">
    <property type="term" value="P:vesicle fusion"/>
    <property type="evidence" value="ECO:0007669"/>
    <property type="project" value="TreeGrafter"/>
</dbReference>